<dbReference type="Pfam" id="PF00173">
    <property type="entry name" value="Cyt-b5"/>
    <property type="match status" value="1"/>
</dbReference>
<dbReference type="EMBL" id="JAKWFO010000003">
    <property type="protein sequence ID" value="KAI9637788.1"/>
    <property type="molecule type" value="Genomic_DNA"/>
</dbReference>
<evidence type="ECO:0000256" key="1">
    <source>
        <dbReference type="ARBA" id="ARBA00001917"/>
    </source>
</evidence>
<dbReference type="PANTHER" id="PTHR10578:SF101">
    <property type="entry name" value="L-LACTATE DEHYDROGENASE (CYTOCHROME B2)"/>
    <property type="match status" value="1"/>
</dbReference>
<proteinExistence type="predicted"/>
<dbReference type="InterPro" id="IPR001199">
    <property type="entry name" value="Cyt_B5-like_heme/steroid-bd"/>
</dbReference>
<organism evidence="5 6">
    <name type="scientific">Dioszegia hungarica</name>
    <dbReference type="NCBI Taxonomy" id="4972"/>
    <lineage>
        <taxon>Eukaryota</taxon>
        <taxon>Fungi</taxon>
        <taxon>Dikarya</taxon>
        <taxon>Basidiomycota</taxon>
        <taxon>Agaricomycotina</taxon>
        <taxon>Tremellomycetes</taxon>
        <taxon>Tremellales</taxon>
        <taxon>Bulleribasidiaceae</taxon>
        <taxon>Dioszegia</taxon>
    </lineage>
</organism>
<dbReference type="InterPro" id="IPR037396">
    <property type="entry name" value="FMN_HAD"/>
</dbReference>
<dbReference type="GO" id="GO:0004460">
    <property type="term" value="F:L-lactate dehydrogenase (cytochrome) activity"/>
    <property type="evidence" value="ECO:0007669"/>
    <property type="project" value="TreeGrafter"/>
</dbReference>
<sequence length="550" mass="59639">MFIARATTASSSTLRAAPSRAAFRSHSTRSTRLPSSSSWGRVAIGAAGALAVTYGLTRNAQTIRLEETKAPFEPSTPETRRAPDDKYLTLEEVAKHNLSQDAWVILNGNVYDLTSFHKYHPGGAAVIVQHAGQDVSSIFNPLHPPGTIENNLAPEAFKGKVDPKTAAKAAAAQDAEKARVKAVREALPPVETILGLDEFQDVASQIMVGKKGEYYHGGALDGISNAENKSSFRRCRLIPRVMRDVSVIAPQTTIFGVPSALPIYISPASNALLGHPEGELNLTRGAAKTGIVQGISFVSSFPLTDILEEKEKVEEIIGGKMGMVFQVYVRQEREKTARQVKEAIEGGCQALLLTVDSNTGDFRQSVEKMKGTTGSAEPGRKMKPFNEFTHNVHDPRLNWNDLVWLKELAGDVPIYLKGVSSIEDVRIAKEHGMKGCILSNHGGRQLDRARTGFDSLRSIHAEDPKLSSQIELYVDGGVRRGSDVLMAVALGAKGVGLGRSFLYAQAAYGEKGTIRAVRILESEIITAMQLMGVTKLDELKPEMVDCLRAL</sequence>
<comment type="cofactor">
    <cofactor evidence="1">
        <name>FMN</name>
        <dbReference type="ChEBI" id="CHEBI:58210"/>
    </cofactor>
</comment>
<dbReference type="PROSITE" id="PS51349">
    <property type="entry name" value="FMN_HYDROXY_ACID_DH_2"/>
    <property type="match status" value="1"/>
</dbReference>
<protein>
    <submittedName>
        <fullName evidence="5">FMN-dependent dehydrogenase-domain-containing protein</fullName>
    </submittedName>
</protein>
<dbReference type="InterPro" id="IPR000262">
    <property type="entry name" value="FMN-dep_DH"/>
</dbReference>
<dbReference type="PROSITE" id="PS50255">
    <property type="entry name" value="CYTOCHROME_B5_2"/>
    <property type="match status" value="1"/>
</dbReference>
<dbReference type="SUPFAM" id="SSF55856">
    <property type="entry name" value="Cytochrome b5-like heme/steroid binding domain"/>
    <property type="match status" value="1"/>
</dbReference>
<evidence type="ECO:0000259" key="3">
    <source>
        <dbReference type="PROSITE" id="PS50255"/>
    </source>
</evidence>
<name>A0AA38HCU5_9TREE</name>
<feature type="domain" description="Cytochrome b5 heme-binding" evidence="3">
    <location>
        <begin position="85"/>
        <end position="162"/>
    </location>
</feature>
<dbReference type="SMART" id="SM01117">
    <property type="entry name" value="Cyt-b5"/>
    <property type="match status" value="1"/>
</dbReference>
<dbReference type="Pfam" id="PF01070">
    <property type="entry name" value="FMN_dh"/>
    <property type="match status" value="1"/>
</dbReference>
<dbReference type="PANTHER" id="PTHR10578">
    <property type="entry name" value="S -2-HYDROXY-ACID OXIDASE-RELATED"/>
    <property type="match status" value="1"/>
</dbReference>
<reference evidence="5" key="1">
    <citation type="journal article" date="2022" name="G3 (Bethesda)">
        <title>High quality genome of the basidiomycete yeast Dioszegia hungarica PDD-24b-2 isolated from cloud water.</title>
        <authorList>
            <person name="Jarrige D."/>
            <person name="Haridas S."/>
            <person name="Bleykasten-Grosshans C."/>
            <person name="Joly M."/>
            <person name="Nadalig T."/>
            <person name="Sancelme M."/>
            <person name="Vuilleumier S."/>
            <person name="Grigoriev I.V."/>
            <person name="Amato P."/>
            <person name="Bringel F."/>
        </authorList>
    </citation>
    <scope>NUCLEOTIDE SEQUENCE</scope>
    <source>
        <strain evidence="5">PDD-24b-2</strain>
    </source>
</reference>
<dbReference type="AlphaFoldDB" id="A0AA38HCU5"/>
<evidence type="ECO:0000259" key="4">
    <source>
        <dbReference type="PROSITE" id="PS51349"/>
    </source>
</evidence>
<keyword evidence="6" id="KW-1185">Reference proteome</keyword>
<dbReference type="RefSeq" id="XP_052947565.1">
    <property type="nucleotide sequence ID" value="XM_053091862.1"/>
</dbReference>
<dbReference type="Gene3D" id="3.10.120.10">
    <property type="entry name" value="Cytochrome b5-like heme/steroid binding domain"/>
    <property type="match status" value="1"/>
</dbReference>
<evidence type="ECO:0000313" key="6">
    <source>
        <dbReference type="Proteomes" id="UP001164286"/>
    </source>
</evidence>
<dbReference type="SUPFAM" id="SSF51395">
    <property type="entry name" value="FMN-linked oxidoreductases"/>
    <property type="match status" value="1"/>
</dbReference>
<gene>
    <name evidence="5" type="ORF">MKK02DRAFT_42159</name>
</gene>
<dbReference type="Proteomes" id="UP001164286">
    <property type="component" value="Unassembled WGS sequence"/>
</dbReference>
<accession>A0AA38HCU5</accession>
<evidence type="ECO:0000256" key="2">
    <source>
        <dbReference type="ARBA" id="ARBA00023002"/>
    </source>
</evidence>
<dbReference type="PROSITE" id="PS00557">
    <property type="entry name" value="FMN_HYDROXY_ACID_DH_1"/>
    <property type="match status" value="1"/>
</dbReference>
<dbReference type="InterPro" id="IPR036400">
    <property type="entry name" value="Cyt_B5-like_heme/steroid_sf"/>
</dbReference>
<dbReference type="InterPro" id="IPR008259">
    <property type="entry name" value="FMN_hydac_DH_AS"/>
</dbReference>
<keyword evidence="2" id="KW-0560">Oxidoreductase</keyword>
<comment type="caution">
    <text evidence="5">The sequence shown here is derived from an EMBL/GenBank/DDBJ whole genome shotgun (WGS) entry which is preliminary data.</text>
</comment>
<dbReference type="Gene3D" id="3.20.20.70">
    <property type="entry name" value="Aldolase class I"/>
    <property type="match status" value="1"/>
</dbReference>
<evidence type="ECO:0000313" key="5">
    <source>
        <dbReference type="EMBL" id="KAI9637788.1"/>
    </source>
</evidence>
<dbReference type="GO" id="GO:0006089">
    <property type="term" value="P:lactate metabolic process"/>
    <property type="evidence" value="ECO:0007669"/>
    <property type="project" value="TreeGrafter"/>
</dbReference>
<dbReference type="GeneID" id="77731067"/>
<dbReference type="InterPro" id="IPR013785">
    <property type="entry name" value="Aldolase_TIM"/>
</dbReference>
<feature type="domain" description="FMN hydroxy acid dehydrogenase" evidence="4">
    <location>
        <begin position="188"/>
        <end position="549"/>
    </location>
</feature>